<gene>
    <name evidence="1" type="ORF">OPV22_024846</name>
</gene>
<name>A0AAV8QAZ5_ENSVE</name>
<protein>
    <submittedName>
        <fullName evidence="1">Uncharacterized protein</fullName>
    </submittedName>
</protein>
<evidence type="ECO:0000313" key="1">
    <source>
        <dbReference type="EMBL" id="KAJ8470503.1"/>
    </source>
</evidence>
<keyword evidence="2" id="KW-1185">Reference proteome</keyword>
<dbReference type="Proteomes" id="UP001222027">
    <property type="component" value="Unassembled WGS sequence"/>
</dbReference>
<accession>A0AAV8QAZ5</accession>
<comment type="caution">
    <text evidence="1">The sequence shown here is derived from an EMBL/GenBank/DDBJ whole genome shotgun (WGS) entry which is preliminary data.</text>
</comment>
<organism evidence="1 2">
    <name type="scientific">Ensete ventricosum</name>
    <name type="common">Abyssinian banana</name>
    <name type="synonym">Musa ensete</name>
    <dbReference type="NCBI Taxonomy" id="4639"/>
    <lineage>
        <taxon>Eukaryota</taxon>
        <taxon>Viridiplantae</taxon>
        <taxon>Streptophyta</taxon>
        <taxon>Embryophyta</taxon>
        <taxon>Tracheophyta</taxon>
        <taxon>Spermatophyta</taxon>
        <taxon>Magnoliopsida</taxon>
        <taxon>Liliopsida</taxon>
        <taxon>Zingiberales</taxon>
        <taxon>Musaceae</taxon>
        <taxon>Ensete</taxon>
    </lineage>
</organism>
<evidence type="ECO:0000313" key="2">
    <source>
        <dbReference type="Proteomes" id="UP001222027"/>
    </source>
</evidence>
<dbReference type="AlphaFoldDB" id="A0AAV8QAZ5"/>
<reference evidence="1 2" key="1">
    <citation type="submission" date="2022-12" db="EMBL/GenBank/DDBJ databases">
        <title>Chromosome-scale assembly of the Ensete ventricosum genome.</title>
        <authorList>
            <person name="Dussert Y."/>
            <person name="Stocks J."/>
            <person name="Wendawek A."/>
            <person name="Woldeyes F."/>
            <person name="Nichols R.A."/>
            <person name="Borrell J.S."/>
        </authorList>
    </citation>
    <scope>NUCLEOTIDE SEQUENCE [LARGE SCALE GENOMIC DNA]</scope>
    <source>
        <strain evidence="2">cv. Maze</strain>
        <tissue evidence="1">Seeds</tissue>
    </source>
</reference>
<sequence>MVLKVETCPSSIGLSTSQIHRPSEASATGGIGFRSSWIDPGSTCCSAFLDPRFLLSSPRIPLSPPQAGHAWDSVAAAAGVCSCGIIKIHKDPIPVLFHENLDDAASANKRLNIPPPLAPVIVVAKVMIPFPLQRIRREQQILRASRAYENASIS</sequence>
<proteinExistence type="predicted"/>
<dbReference type="EMBL" id="JAQQAF010000007">
    <property type="protein sequence ID" value="KAJ8470503.1"/>
    <property type="molecule type" value="Genomic_DNA"/>
</dbReference>